<evidence type="ECO:0000256" key="1">
    <source>
        <dbReference type="ARBA" id="ARBA00004429"/>
    </source>
</evidence>
<keyword evidence="3" id="KW-1003">Cell membrane</keyword>
<dbReference type="AlphaFoldDB" id="A0A315G028"/>
<dbReference type="InterPro" id="IPR003004">
    <property type="entry name" value="GspF/PilC"/>
</dbReference>
<feature type="domain" description="Type II secretion system protein GspF" evidence="10">
    <location>
        <begin position="273"/>
        <end position="396"/>
    </location>
</feature>
<dbReference type="Gene3D" id="1.20.81.30">
    <property type="entry name" value="Type II secretion system (T2SS), domain F"/>
    <property type="match status" value="2"/>
</dbReference>
<reference evidence="11 12" key="1">
    <citation type="submission" date="2017-04" db="EMBL/GenBank/DDBJ databases">
        <title>Unexpected and diverse lifestyles within the genus Limnohabitans.</title>
        <authorList>
            <person name="Kasalicky V."/>
            <person name="Mehrshad M."/>
            <person name="Andrei S.-A."/>
            <person name="Salcher M."/>
            <person name="Kratochvilova H."/>
            <person name="Simek K."/>
            <person name="Ghai R."/>
        </authorList>
    </citation>
    <scope>NUCLEOTIDE SEQUENCE [LARGE SCALE GENOMIC DNA]</scope>
    <source>
        <strain evidence="11 12">MWH-C5</strain>
    </source>
</reference>
<comment type="similarity">
    <text evidence="2">Belongs to the GSP F family.</text>
</comment>
<sequence length="404" mass="45042">MAEHRYAWRGNDRQGQRLRGEMQANSPSDVAEWLRQQRIRPTQIQRQWTFPAWLKHTRRPRIQADELTQMTRQLATLLHAGVPLLQSFDMLGKGLAPSDLQTLIRDVHTQIEGGIALNQAFRKHQVFDAFYCNLVAAGEMSGTLDVVLDRLAHHLEKTQALQATVRSALVYPAAILVIAFTVLALILVFVVPAFQNIFASFGAELPWLTRMVIALSETFQRYGMACAAFAIAAAWWARHQIRHRVTWQARLDRFLLRIPIAGELIRHACTARWTRTLATLFTAGVPLTEALDVVQGVTGNAVFQAATQSIQAQLMRGTSLSKALDSTEALFPPMVGQMCAIGEESGALDHMLAKTADYYEREVDSTVARLSTLMEPFIMVVLGVLIGGLVMALYLPIFQLGQVV</sequence>
<dbReference type="RefSeq" id="WP_108401842.1">
    <property type="nucleotide sequence ID" value="NZ_NESP01000001.1"/>
</dbReference>
<evidence type="ECO:0000259" key="10">
    <source>
        <dbReference type="Pfam" id="PF00482"/>
    </source>
</evidence>
<keyword evidence="7 9" id="KW-0472">Membrane</keyword>
<evidence type="ECO:0000256" key="9">
    <source>
        <dbReference type="SAM" id="Phobius"/>
    </source>
</evidence>
<dbReference type="EMBL" id="NESP01000001">
    <property type="protein sequence ID" value="PUE58997.1"/>
    <property type="molecule type" value="Genomic_DNA"/>
</dbReference>
<dbReference type="PANTHER" id="PTHR30012:SF7">
    <property type="entry name" value="PROTEIN TRANSPORT PROTEIN HOFC HOMOLOG"/>
    <property type="match status" value="1"/>
</dbReference>
<dbReference type="InterPro" id="IPR018076">
    <property type="entry name" value="T2SS_GspF_dom"/>
</dbReference>
<feature type="transmembrane region" description="Helical" evidence="9">
    <location>
        <begin position="219"/>
        <end position="237"/>
    </location>
</feature>
<name>A0A315G028_9BURK</name>
<feature type="domain" description="Type II secretion system protein GspF" evidence="10">
    <location>
        <begin position="71"/>
        <end position="192"/>
    </location>
</feature>
<accession>A0A315G028</accession>
<dbReference type="FunFam" id="1.20.81.30:FF:000001">
    <property type="entry name" value="Type II secretion system protein F"/>
    <property type="match status" value="2"/>
</dbReference>
<comment type="caution">
    <text evidence="11">The sequence shown here is derived from an EMBL/GenBank/DDBJ whole genome shotgun (WGS) entry which is preliminary data.</text>
</comment>
<protein>
    <recommendedName>
        <fullName evidence="10">Type II secretion system protein GspF domain-containing protein</fullName>
    </recommendedName>
</protein>
<keyword evidence="4" id="KW-0997">Cell inner membrane</keyword>
<organism evidence="11 12">
    <name type="scientific">Limnohabitans curvus</name>
    <dbReference type="NCBI Taxonomy" id="323423"/>
    <lineage>
        <taxon>Bacteria</taxon>
        <taxon>Pseudomonadati</taxon>
        <taxon>Pseudomonadota</taxon>
        <taxon>Betaproteobacteria</taxon>
        <taxon>Burkholderiales</taxon>
        <taxon>Comamonadaceae</taxon>
        <taxon>Limnohabitans</taxon>
    </lineage>
</organism>
<dbReference type="PANTHER" id="PTHR30012">
    <property type="entry name" value="GENERAL SECRETION PATHWAY PROTEIN"/>
    <property type="match status" value="1"/>
</dbReference>
<comment type="subcellular location">
    <subcellularLocation>
        <location evidence="1">Cell inner membrane</location>
        <topology evidence="1">Multi-pass membrane protein</topology>
    </subcellularLocation>
</comment>
<dbReference type="InterPro" id="IPR042094">
    <property type="entry name" value="T2SS_GspF_sf"/>
</dbReference>
<evidence type="ECO:0000256" key="2">
    <source>
        <dbReference type="ARBA" id="ARBA00005745"/>
    </source>
</evidence>
<keyword evidence="5 9" id="KW-0812">Transmembrane</keyword>
<feature type="transmembrane region" description="Helical" evidence="9">
    <location>
        <begin position="377"/>
        <end position="397"/>
    </location>
</feature>
<evidence type="ECO:0000256" key="7">
    <source>
        <dbReference type="ARBA" id="ARBA00023136"/>
    </source>
</evidence>
<dbReference type="GO" id="GO:0015628">
    <property type="term" value="P:protein secretion by the type II secretion system"/>
    <property type="evidence" value="ECO:0007669"/>
    <property type="project" value="TreeGrafter"/>
</dbReference>
<dbReference type="Pfam" id="PF00482">
    <property type="entry name" value="T2SSF"/>
    <property type="match status" value="2"/>
</dbReference>
<feature type="compositionally biased region" description="Basic and acidic residues" evidence="8">
    <location>
        <begin position="1"/>
        <end position="20"/>
    </location>
</feature>
<evidence type="ECO:0000256" key="8">
    <source>
        <dbReference type="SAM" id="MobiDB-lite"/>
    </source>
</evidence>
<evidence type="ECO:0000313" key="11">
    <source>
        <dbReference type="EMBL" id="PUE58997.1"/>
    </source>
</evidence>
<evidence type="ECO:0000256" key="6">
    <source>
        <dbReference type="ARBA" id="ARBA00022989"/>
    </source>
</evidence>
<dbReference type="GO" id="GO:0005886">
    <property type="term" value="C:plasma membrane"/>
    <property type="evidence" value="ECO:0007669"/>
    <property type="project" value="UniProtKB-SubCell"/>
</dbReference>
<keyword evidence="6 9" id="KW-1133">Transmembrane helix</keyword>
<keyword evidence="12" id="KW-1185">Reference proteome</keyword>
<dbReference type="PRINTS" id="PR00812">
    <property type="entry name" value="BCTERIALGSPF"/>
</dbReference>
<evidence type="ECO:0000256" key="4">
    <source>
        <dbReference type="ARBA" id="ARBA00022519"/>
    </source>
</evidence>
<proteinExistence type="inferred from homology"/>
<dbReference type="Proteomes" id="UP000251341">
    <property type="component" value="Unassembled WGS sequence"/>
</dbReference>
<feature type="region of interest" description="Disordered" evidence="8">
    <location>
        <begin position="1"/>
        <end position="26"/>
    </location>
</feature>
<evidence type="ECO:0000256" key="5">
    <source>
        <dbReference type="ARBA" id="ARBA00022692"/>
    </source>
</evidence>
<gene>
    <name evidence="11" type="ORF">B9Z44_04955</name>
</gene>
<evidence type="ECO:0000313" key="12">
    <source>
        <dbReference type="Proteomes" id="UP000251341"/>
    </source>
</evidence>
<feature type="transmembrane region" description="Helical" evidence="9">
    <location>
        <begin position="169"/>
        <end position="199"/>
    </location>
</feature>
<evidence type="ECO:0000256" key="3">
    <source>
        <dbReference type="ARBA" id="ARBA00022475"/>
    </source>
</evidence>